<protein>
    <submittedName>
        <fullName evidence="1">Uncharacterized protein</fullName>
    </submittedName>
</protein>
<proteinExistence type="predicted"/>
<evidence type="ECO:0000313" key="1">
    <source>
        <dbReference type="EMBL" id="SVC32243.1"/>
    </source>
</evidence>
<reference evidence="1" key="1">
    <citation type="submission" date="2018-05" db="EMBL/GenBank/DDBJ databases">
        <authorList>
            <person name="Lanie J.A."/>
            <person name="Ng W.-L."/>
            <person name="Kazmierczak K.M."/>
            <person name="Andrzejewski T.M."/>
            <person name="Davidsen T.M."/>
            <person name="Wayne K.J."/>
            <person name="Tettelin H."/>
            <person name="Glass J.I."/>
            <person name="Rusch D."/>
            <person name="Podicherti R."/>
            <person name="Tsui H.-C.T."/>
            <person name="Winkler M.E."/>
        </authorList>
    </citation>
    <scope>NUCLEOTIDE SEQUENCE</scope>
</reference>
<dbReference type="AlphaFoldDB" id="A0A382L8E7"/>
<dbReference type="EMBL" id="UINC01085059">
    <property type="protein sequence ID" value="SVC32243.1"/>
    <property type="molecule type" value="Genomic_DNA"/>
</dbReference>
<gene>
    <name evidence="1" type="ORF">METZ01_LOCUS285097</name>
</gene>
<organism evidence="1">
    <name type="scientific">marine metagenome</name>
    <dbReference type="NCBI Taxonomy" id="408172"/>
    <lineage>
        <taxon>unclassified sequences</taxon>
        <taxon>metagenomes</taxon>
        <taxon>ecological metagenomes</taxon>
    </lineage>
</organism>
<accession>A0A382L8E7</accession>
<feature type="non-terminal residue" evidence="1">
    <location>
        <position position="45"/>
    </location>
</feature>
<name>A0A382L8E7_9ZZZZ</name>
<sequence>MRGGTAFPTCEYWGTSTLRLWLPVVSFEQNSNQSGKDWNRASSRT</sequence>